<sequence length="361" mass="40136">MELDTILLCHLTVSFVAAMTIMVGAWSAARLLRPGKQGGEGEGDASVDPSVAAAAKRRRKMRKKKKKGKGNLPNPQVESENPNSPPPRSLLHLGVIMDGNRRFGRSKYADAGGNEESLANTSIPTGYLRGHYDGGMKLVDFISWCIKLRKLSPSPCLSHLTVYAFSSENYSRPPSELKALHNVFMSFCGTLISKANDWCLRVQLFSSDGLKKMPKEVAEAFVELVEATKNNTGMVLNVCVGYGGRDEILNGVKGVVEDFKSKVVDFEDVLKMDDEGFGEYLSGGSKTPLALKHLNLPPAAKPPLLDVVLRTSGEQRISNFLIWQCAYSEFFFLEKTWPEVEEKDLRRVKDDFERRVRRFGK</sequence>
<evidence type="ECO:0000256" key="4">
    <source>
        <dbReference type="SAM" id="MobiDB-lite"/>
    </source>
</evidence>
<dbReference type="InterPro" id="IPR036424">
    <property type="entry name" value="UPP_synth-like_sf"/>
</dbReference>
<feature type="compositionally biased region" description="Low complexity" evidence="4">
    <location>
        <begin position="73"/>
        <end position="82"/>
    </location>
</feature>
<dbReference type="AlphaFoldDB" id="A0A9W6ZPC6"/>
<comment type="caution">
    <text evidence="5">The sequence shown here is derived from an EMBL/GenBank/DDBJ whole genome shotgun (WGS) entry which is preliminary data.</text>
</comment>
<dbReference type="GO" id="GO:0005783">
    <property type="term" value="C:endoplasmic reticulum"/>
    <property type="evidence" value="ECO:0007669"/>
    <property type="project" value="TreeGrafter"/>
</dbReference>
<dbReference type="GO" id="GO:0016094">
    <property type="term" value="P:polyprenol biosynthetic process"/>
    <property type="evidence" value="ECO:0007669"/>
    <property type="project" value="TreeGrafter"/>
</dbReference>
<keyword evidence="6" id="KW-1185">Reference proteome</keyword>
<feature type="compositionally biased region" description="Basic residues" evidence="4">
    <location>
        <begin position="55"/>
        <end position="69"/>
    </location>
</feature>
<dbReference type="PROSITE" id="PS01066">
    <property type="entry name" value="UPP_SYNTHASE"/>
    <property type="match status" value="1"/>
</dbReference>
<reference evidence="6" key="1">
    <citation type="journal article" date="2023" name="Commun. Biol.">
        <title>Genome analysis of Parmales, the sister group of diatoms, reveals the evolutionary specialization of diatoms from phago-mixotrophs to photoautotrophs.</title>
        <authorList>
            <person name="Ban H."/>
            <person name="Sato S."/>
            <person name="Yoshikawa S."/>
            <person name="Yamada K."/>
            <person name="Nakamura Y."/>
            <person name="Ichinomiya M."/>
            <person name="Sato N."/>
            <person name="Blanc-Mathieu R."/>
            <person name="Endo H."/>
            <person name="Kuwata A."/>
            <person name="Ogata H."/>
        </authorList>
    </citation>
    <scope>NUCLEOTIDE SEQUENCE [LARGE SCALE GENOMIC DNA]</scope>
    <source>
        <strain evidence="6">NIES 3701</strain>
    </source>
</reference>
<gene>
    <name evidence="5" type="ORF">TrST_g3715</name>
</gene>
<evidence type="ECO:0000313" key="5">
    <source>
        <dbReference type="EMBL" id="GMH54952.1"/>
    </source>
</evidence>
<keyword evidence="3" id="KW-1133">Transmembrane helix</keyword>
<keyword evidence="3" id="KW-0812">Transmembrane</keyword>
<keyword evidence="2 3" id="KW-0808">Transferase</keyword>
<comment type="similarity">
    <text evidence="1 3">Belongs to the UPP synthase family.</text>
</comment>
<dbReference type="Proteomes" id="UP001165085">
    <property type="component" value="Unassembled WGS sequence"/>
</dbReference>
<dbReference type="InterPro" id="IPR001441">
    <property type="entry name" value="UPP_synth-like"/>
</dbReference>
<dbReference type="PANTHER" id="PTHR10291">
    <property type="entry name" value="DEHYDRODOLICHYL DIPHOSPHATE SYNTHASE FAMILY MEMBER"/>
    <property type="match status" value="1"/>
</dbReference>
<organism evidence="5 6">
    <name type="scientific">Triparma strigata</name>
    <dbReference type="NCBI Taxonomy" id="1606541"/>
    <lineage>
        <taxon>Eukaryota</taxon>
        <taxon>Sar</taxon>
        <taxon>Stramenopiles</taxon>
        <taxon>Ochrophyta</taxon>
        <taxon>Bolidophyceae</taxon>
        <taxon>Parmales</taxon>
        <taxon>Triparmaceae</taxon>
        <taxon>Triparma</taxon>
    </lineage>
</organism>
<dbReference type="NCBIfam" id="TIGR00055">
    <property type="entry name" value="uppS"/>
    <property type="match status" value="1"/>
</dbReference>
<dbReference type="PANTHER" id="PTHR10291:SF43">
    <property type="entry name" value="DEHYDRODOLICHYL DIPHOSPHATE SYNTHASE COMPLEX SUBUNIT DHDDS"/>
    <property type="match status" value="1"/>
</dbReference>
<dbReference type="CDD" id="cd00475">
    <property type="entry name" value="Cis_IPPS"/>
    <property type="match status" value="1"/>
</dbReference>
<feature type="transmembrane region" description="Helical" evidence="3">
    <location>
        <begin position="7"/>
        <end position="29"/>
    </location>
</feature>
<dbReference type="Pfam" id="PF01255">
    <property type="entry name" value="Prenyltransf"/>
    <property type="match status" value="1"/>
</dbReference>
<dbReference type="EC" id="2.5.1.-" evidence="3"/>
<name>A0A9W6ZPC6_9STRA</name>
<dbReference type="OrthoDB" id="4173905at2759"/>
<protein>
    <recommendedName>
        <fullName evidence="3">Alkyl transferase</fullName>
        <ecNumber evidence="3">2.5.1.-</ecNumber>
    </recommendedName>
</protein>
<proteinExistence type="inferred from homology"/>
<evidence type="ECO:0000256" key="3">
    <source>
        <dbReference type="RuleBase" id="RU363018"/>
    </source>
</evidence>
<keyword evidence="3" id="KW-0472">Membrane</keyword>
<accession>A0A9W6ZPC6</accession>
<dbReference type="InterPro" id="IPR018520">
    <property type="entry name" value="UPP_synth-like_CS"/>
</dbReference>
<dbReference type="EMBL" id="BRXY01000030">
    <property type="protein sequence ID" value="GMH54952.1"/>
    <property type="molecule type" value="Genomic_DNA"/>
</dbReference>
<feature type="compositionally biased region" description="Low complexity" evidence="4">
    <location>
        <begin position="44"/>
        <end position="54"/>
    </location>
</feature>
<evidence type="ECO:0000256" key="2">
    <source>
        <dbReference type="ARBA" id="ARBA00022679"/>
    </source>
</evidence>
<dbReference type="Gene3D" id="3.40.1180.10">
    <property type="entry name" value="Decaprenyl diphosphate synthase-like"/>
    <property type="match status" value="1"/>
</dbReference>
<feature type="region of interest" description="Disordered" evidence="4">
    <location>
        <begin position="36"/>
        <end position="91"/>
    </location>
</feature>
<dbReference type="GO" id="GO:0045547">
    <property type="term" value="F:ditrans,polycis-polyprenyl diphosphate synthase [(2E,6E)-farnesyl diphosphate specific] activity"/>
    <property type="evidence" value="ECO:0007669"/>
    <property type="project" value="TreeGrafter"/>
</dbReference>
<evidence type="ECO:0000256" key="1">
    <source>
        <dbReference type="ARBA" id="ARBA00005432"/>
    </source>
</evidence>
<dbReference type="HAMAP" id="MF_01139">
    <property type="entry name" value="ISPT"/>
    <property type="match status" value="1"/>
</dbReference>
<dbReference type="SUPFAM" id="SSF64005">
    <property type="entry name" value="Undecaprenyl diphosphate synthase"/>
    <property type="match status" value="1"/>
</dbReference>
<evidence type="ECO:0000313" key="6">
    <source>
        <dbReference type="Proteomes" id="UP001165085"/>
    </source>
</evidence>